<feature type="region of interest" description="Disordered" evidence="1">
    <location>
        <begin position="1"/>
        <end position="54"/>
    </location>
</feature>
<protein>
    <submittedName>
        <fullName evidence="2">Uncharacterized protein</fullName>
    </submittedName>
</protein>
<feature type="compositionally biased region" description="Polar residues" evidence="1">
    <location>
        <begin position="25"/>
        <end position="40"/>
    </location>
</feature>
<evidence type="ECO:0000313" key="3">
    <source>
        <dbReference type="Proteomes" id="UP000054248"/>
    </source>
</evidence>
<evidence type="ECO:0000256" key="1">
    <source>
        <dbReference type="SAM" id="MobiDB-lite"/>
    </source>
</evidence>
<reference evidence="2 3" key="1">
    <citation type="submission" date="2014-04" db="EMBL/GenBank/DDBJ databases">
        <authorList>
            <consortium name="DOE Joint Genome Institute"/>
            <person name="Kuo A."/>
            <person name="Girlanda M."/>
            <person name="Perotto S."/>
            <person name="Kohler A."/>
            <person name="Nagy L.G."/>
            <person name="Floudas D."/>
            <person name="Copeland A."/>
            <person name="Barry K.W."/>
            <person name="Cichocki N."/>
            <person name="Veneault-Fourrey C."/>
            <person name="LaButti K."/>
            <person name="Lindquist E.A."/>
            <person name="Lipzen A."/>
            <person name="Lundell T."/>
            <person name="Morin E."/>
            <person name="Murat C."/>
            <person name="Sun H."/>
            <person name="Tunlid A."/>
            <person name="Henrissat B."/>
            <person name="Grigoriev I.V."/>
            <person name="Hibbett D.S."/>
            <person name="Martin F."/>
            <person name="Nordberg H.P."/>
            <person name="Cantor M.N."/>
            <person name="Hua S.X."/>
        </authorList>
    </citation>
    <scope>NUCLEOTIDE SEQUENCE [LARGE SCALE GENOMIC DNA]</scope>
    <source>
        <strain evidence="2 3">MUT 4182</strain>
    </source>
</reference>
<dbReference type="EMBL" id="KN823058">
    <property type="protein sequence ID" value="KIO24602.1"/>
    <property type="molecule type" value="Genomic_DNA"/>
</dbReference>
<feature type="compositionally biased region" description="Basic and acidic residues" evidence="1">
    <location>
        <begin position="43"/>
        <end position="54"/>
    </location>
</feature>
<accession>A0A0C3LT86</accession>
<sequence>MRVRQQTPETRRPEYYHEAGAPQPRYSSPSQQASMGSRNQPIKLEEPEFEEYHH</sequence>
<evidence type="ECO:0000313" key="2">
    <source>
        <dbReference type="EMBL" id="KIO24602.1"/>
    </source>
</evidence>
<organism evidence="2 3">
    <name type="scientific">Tulasnella calospora MUT 4182</name>
    <dbReference type="NCBI Taxonomy" id="1051891"/>
    <lineage>
        <taxon>Eukaryota</taxon>
        <taxon>Fungi</taxon>
        <taxon>Dikarya</taxon>
        <taxon>Basidiomycota</taxon>
        <taxon>Agaricomycotina</taxon>
        <taxon>Agaricomycetes</taxon>
        <taxon>Cantharellales</taxon>
        <taxon>Tulasnellaceae</taxon>
        <taxon>Tulasnella</taxon>
    </lineage>
</organism>
<reference evidence="3" key="2">
    <citation type="submission" date="2015-01" db="EMBL/GenBank/DDBJ databases">
        <title>Evolutionary Origins and Diversification of the Mycorrhizal Mutualists.</title>
        <authorList>
            <consortium name="DOE Joint Genome Institute"/>
            <consortium name="Mycorrhizal Genomics Consortium"/>
            <person name="Kohler A."/>
            <person name="Kuo A."/>
            <person name="Nagy L.G."/>
            <person name="Floudas D."/>
            <person name="Copeland A."/>
            <person name="Barry K.W."/>
            <person name="Cichocki N."/>
            <person name="Veneault-Fourrey C."/>
            <person name="LaButti K."/>
            <person name="Lindquist E.A."/>
            <person name="Lipzen A."/>
            <person name="Lundell T."/>
            <person name="Morin E."/>
            <person name="Murat C."/>
            <person name="Riley R."/>
            <person name="Ohm R."/>
            <person name="Sun H."/>
            <person name="Tunlid A."/>
            <person name="Henrissat B."/>
            <person name="Grigoriev I.V."/>
            <person name="Hibbett D.S."/>
            <person name="Martin F."/>
        </authorList>
    </citation>
    <scope>NUCLEOTIDE SEQUENCE [LARGE SCALE GENOMIC DNA]</scope>
    <source>
        <strain evidence="3">MUT 4182</strain>
    </source>
</reference>
<keyword evidence="3" id="KW-1185">Reference proteome</keyword>
<dbReference type="AlphaFoldDB" id="A0A0C3LT86"/>
<name>A0A0C3LT86_9AGAM</name>
<proteinExistence type="predicted"/>
<gene>
    <name evidence="2" type="ORF">M407DRAFT_244384</name>
</gene>
<dbReference type="Proteomes" id="UP000054248">
    <property type="component" value="Unassembled WGS sequence"/>
</dbReference>
<dbReference type="OrthoDB" id="3245387at2759"/>
<dbReference type="HOGENOM" id="CLU_3052084_0_0_1"/>